<sequence>MDADFVEVKKLVSRIHEKCNKVIEAYQPEDEYYLPVSVAVITTQKEIAYFTEGHEASQFFEAISAWGLQIIDEYLDQIRNDHLYSKAYPIVWLGKQVSLLGSDVVSQDFGSNLFYQLSRVLNFRVEFINQFTGPEMEFITEGNVKNISVDVADSVGLFRGEGKGQYRKAVIEEEGVTLEQPNPFNVHAMLFQFAPCHSETFSILINAFGPESDIYYAQGYPQPATGVVHSTTGILFQENLVTDPAFLTLLHETMLYEFELALQDGNETAGELQLNRSIGDIGIEYTLRLIHTPLKTSN</sequence>
<comment type="caution">
    <text evidence="1">The sequence shown here is derived from an EMBL/GenBank/DDBJ whole genome shotgun (WGS) entry which is preliminary data.</text>
</comment>
<dbReference type="AlphaFoldDB" id="A0A644ZVX1"/>
<proteinExistence type="predicted"/>
<dbReference type="EMBL" id="VSSQ01010330">
    <property type="protein sequence ID" value="MPM44051.1"/>
    <property type="molecule type" value="Genomic_DNA"/>
</dbReference>
<evidence type="ECO:0000313" key="1">
    <source>
        <dbReference type="EMBL" id="MPM44051.1"/>
    </source>
</evidence>
<name>A0A644ZVX1_9ZZZZ</name>
<reference evidence="1" key="1">
    <citation type="submission" date="2019-08" db="EMBL/GenBank/DDBJ databases">
        <authorList>
            <person name="Kucharzyk K."/>
            <person name="Murdoch R.W."/>
            <person name="Higgins S."/>
            <person name="Loffler F."/>
        </authorList>
    </citation>
    <scope>NUCLEOTIDE SEQUENCE</scope>
</reference>
<organism evidence="1">
    <name type="scientific">bioreactor metagenome</name>
    <dbReference type="NCBI Taxonomy" id="1076179"/>
    <lineage>
        <taxon>unclassified sequences</taxon>
        <taxon>metagenomes</taxon>
        <taxon>ecological metagenomes</taxon>
    </lineage>
</organism>
<protein>
    <submittedName>
        <fullName evidence="1">Uncharacterized protein</fullName>
    </submittedName>
</protein>
<gene>
    <name evidence="1" type="ORF">SDC9_90729</name>
</gene>
<accession>A0A644ZVX1</accession>